<comment type="caution">
    <text evidence="1">The sequence shown here is derived from an EMBL/GenBank/DDBJ whole genome shotgun (WGS) entry which is preliminary data.</text>
</comment>
<dbReference type="EMBL" id="BART01021173">
    <property type="protein sequence ID" value="GAG97044.1"/>
    <property type="molecule type" value="Genomic_DNA"/>
</dbReference>
<protein>
    <submittedName>
        <fullName evidence="1">Uncharacterized protein</fullName>
    </submittedName>
</protein>
<sequence length="107" mass="12296">SEKELLYKLPLRFKPYHAHTTKGEIVDADDYFAVVPDIFKKHADFIVLACNSYFKQKAENKKLALKARAFDRLPFCPDHRDKVAGKPCRECEIERLQAALAKGDTNE</sequence>
<feature type="non-terminal residue" evidence="1">
    <location>
        <position position="1"/>
    </location>
</feature>
<accession>X1BM99</accession>
<dbReference type="AlphaFoldDB" id="X1BM99"/>
<organism evidence="1">
    <name type="scientific">marine sediment metagenome</name>
    <dbReference type="NCBI Taxonomy" id="412755"/>
    <lineage>
        <taxon>unclassified sequences</taxon>
        <taxon>metagenomes</taxon>
        <taxon>ecological metagenomes</taxon>
    </lineage>
</organism>
<evidence type="ECO:0000313" key="1">
    <source>
        <dbReference type="EMBL" id="GAG97044.1"/>
    </source>
</evidence>
<proteinExistence type="predicted"/>
<name>X1BM99_9ZZZZ</name>
<reference evidence="1" key="1">
    <citation type="journal article" date="2014" name="Front. Microbiol.">
        <title>High frequency of phylogenetically diverse reductive dehalogenase-homologous genes in deep subseafloor sedimentary metagenomes.</title>
        <authorList>
            <person name="Kawai M."/>
            <person name="Futagami T."/>
            <person name="Toyoda A."/>
            <person name="Takaki Y."/>
            <person name="Nishi S."/>
            <person name="Hori S."/>
            <person name="Arai W."/>
            <person name="Tsubouchi T."/>
            <person name="Morono Y."/>
            <person name="Uchiyama I."/>
            <person name="Ito T."/>
            <person name="Fujiyama A."/>
            <person name="Inagaki F."/>
            <person name="Takami H."/>
        </authorList>
    </citation>
    <scope>NUCLEOTIDE SEQUENCE</scope>
    <source>
        <strain evidence="1">Expedition CK06-06</strain>
    </source>
</reference>
<gene>
    <name evidence="1" type="ORF">S01H4_39147</name>
</gene>